<dbReference type="Gene3D" id="3.30.565.10">
    <property type="entry name" value="Histidine kinase-like ATPase, C-terminal domain"/>
    <property type="match status" value="1"/>
</dbReference>
<dbReference type="InterPro" id="IPR003661">
    <property type="entry name" value="HisK_dim/P_dom"/>
</dbReference>
<keyword evidence="4 9" id="KW-0808">Transferase</keyword>
<gene>
    <name evidence="9" type="ORF">PA905_47670</name>
</gene>
<dbReference type="Proteomes" id="UP000299794">
    <property type="component" value="Unassembled WGS sequence"/>
</dbReference>
<comment type="caution">
    <text evidence="9">The sequence shown here is derived from an EMBL/GenBank/DDBJ whole genome shotgun (WGS) entry which is preliminary data.</text>
</comment>
<keyword evidence="6" id="KW-0175">Coiled coil</keyword>
<dbReference type="PANTHER" id="PTHR43065">
    <property type="entry name" value="SENSOR HISTIDINE KINASE"/>
    <property type="match status" value="1"/>
</dbReference>
<feature type="coiled-coil region" evidence="6">
    <location>
        <begin position="218"/>
        <end position="248"/>
    </location>
</feature>
<dbReference type="InterPro" id="IPR005467">
    <property type="entry name" value="His_kinase_dom"/>
</dbReference>
<dbReference type="SUPFAM" id="SSF55874">
    <property type="entry name" value="ATPase domain of HSP90 chaperone/DNA topoisomerase II/histidine kinase"/>
    <property type="match status" value="1"/>
</dbReference>
<name>A0A479ZQ22_PLAAG</name>
<dbReference type="PRINTS" id="PR00344">
    <property type="entry name" value="BCTRLSENSOR"/>
</dbReference>
<keyword evidence="5" id="KW-0902">Two-component regulatory system</keyword>
<dbReference type="Pfam" id="PF02518">
    <property type="entry name" value="HATPase_c"/>
    <property type="match status" value="1"/>
</dbReference>
<proteinExistence type="predicted"/>
<dbReference type="EC" id="2.7.13.3" evidence="2"/>
<dbReference type="InterPro" id="IPR013656">
    <property type="entry name" value="PAS_4"/>
</dbReference>
<evidence type="ECO:0000256" key="1">
    <source>
        <dbReference type="ARBA" id="ARBA00000085"/>
    </source>
</evidence>
<evidence type="ECO:0000256" key="5">
    <source>
        <dbReference type="ARBA" id="ARBA00023012"/>
    </source>
</evidence>
<dbReference type="GO" id="GO:0000155">
    <property type="term" value="F:phosphorelay sensor kinase activity"/>
    <property type="evidence" value="ECO:0007669"/>
    <property type="project" value="InterPro"/>
</dbReference>
<dbReference type="InterPro" id="IPR036890">
    <property type="entry name" value="HATPase_C_sf"/>
</dbReference>
<dbReference type="Gene3D" id="3.30.450.20">
    <property type="entry name" value="PAS domain"/>
    <property type="match status" value="1"/>
</dbReference>
<organism evidence="9 10">
    <name type="scientific">Planktothrix agardhii CCAP 1459/11A</name>
    <dbReference type="NCBI Taxonomy" id="282420"/>
    <lineage>
        <taxon>Bacteria</taxon>
        <taxon>Bacillati</taxon>
        <taxon>Cyanobacteriota</taxon>
        <taxon>Cyanophyceae</taxon>
        <taxon>Oscillatoriophycideae</taxon>
        <taxon>Oscillatoriales</taxon>
        <taxon>Microcoleaceae</taxon>
        <taxon>Planktothrix</taxon>
    </lineage>
</organism>
<reference evidence="10" key="1">
    <citation type="submission" date="2019-02" db="EMBL/GenBank/DDBJ databases">
        <title>Draft genome sequence of Planktothrix agardhii NIES-905.</title>
        <authorList>
            <person name="Yamaguchi H."/>
            <person name="Suzuki S."/>
            <person name="Kawachi M."/>
        </authorList>
    </citation>
    <scope>NUCLEOTIDE SEQUENCE [LARGE SCALE GENOMIC DNA]</scope>
    <source>
        <strain evidence="10">CCAP 1459/11A</strain>
    </source>
</reference>
<comment type="catalytic activity">
    <reaction evidence="1">
        <text>ATP + protein L-histidine = ADP + protein N-phospho-L-histidine.</text>
        <dbReference type="EC" id="2.7.13.3"/>
    </reaction>
</comment>
<evidence type="ECO:0000256" key="2">
    <source>
        <dbReference type="ARBA" id="ARBA00012438"/>
    </source>
</evidence>
<dbReference type="InterPro" id="IPR000014">
    <property type="entry name" value="PAS"/>
</dbReference>
<evidence type="ECO:0000259" key="7">
    <source>
        <dbReference type="PROSITE" id="PS50109"/>
    </source>
</evidence>
<feature type="domain" description="Histidine kinase" evidence="7">
    <location>
        <begin position="257"/>
        <end position="512"/>
    </location>
</feature>
<dbReference type="Pfam" id="PF08448">
    <property type="entry name" value="PAS_4"/>
    <property type="match status" value="1"/>
</dbReference>
<protein>
    <recommendedName>
        <fullName evidence="2">histidine kinase</fullName>
        <ecNumber evidence="2">2.7.13.3</ecNumber>
    </recommendedName>
</protein>
<dbReference type="Gene3D" id="1.10.287.130">
    <property type="match status" value="1"/>
</dbReference>
<dbReference type="PROSITE" id="PS50109">
    <property type="entry name" value="HIS_KIN"/>
    <property type="match status" value="1"/>
</dbReference>
<dbReference type="InterPro" id="IPR003594">
    <property type="entry name" value="HATPase_dom"/>
</dbReference>
<dbReference type="AlphaFoldDB" id="A0A479ZQ22"/>
<dbReference type="PANTHER" id="PTHR43065:SF50">
    <property type="entry name" value="HISTIDINE KINASE"/>
    <property type="match status" value="1"/>
</dbReference>
<dbReference type="PROSITE" id="PS50112">
    <property type="entry name" value="PAS"/>
    <property type="match status" value="1"/>
</dbReference>
<dbReference type="SUPFAM" id="SSF55785">
    <property type="entry name" value="PYP-like sensor domain (PAS domain)"/>
    <property type="match status" value="1"/>
</dbReference>
<dbReference type="RefSeq" id="WP_141292976.1">
    <property type="nucleotide sequence ID" value="NZ_BJCD01000025.1"/>
</dbReference>
<sequence length="515" mass="58626">MSQCLFHKDFLNYTPMFDSVWEDLNQNAILERILADYERLIAERSYLDKELGKAHQEIYQLKTALASSRLVSINLDNENLNPIQEQYDQITKVLEQAKAKTSSLIQAIPDLMFCLSNEGVVVDYYPDKQNLHPIKIEDVIGRKIEDVFPKDLGDWTRYYLEKTLETGQIQVGEYVVRGDAEWHHYEARYVKSVSNEVLAIVRDITQRKQVEANLRVSEIQERERALQLEKTLQDLRQTQAQLIQAEKMSSLGQMMTEIAHEIKNPISSIHGNLTYVNQDIQTLMELVSLYQHYYPEPPSEIRDFIQASEVNTIVNELPQSLEFMRLGANRLYDLALSLRNFSRLDQQEMVLADIHGGLDGTLKILHNQLKCKGNHAEIQVIKDYGQIPLVKCYPNQLNQVFMNILSNAIDALEQQPVPRQITVKTEACKMHSGSIIEDAICISISDNGPGIPKSVQDQVFNAFFTTKPMGKGTGLGLSISQQIVVEKHNGRLKCNSEDGKGTTFEILLSVQPCVS</sequence>
<evidence type="ECO:0000313" key="10">
    <source>
        <dbReference type="Proteomes" id="UP000299794"/>
    </source>
</evidence>
<accession>A0A479ZQ22</accession>
<dbReference type="InterPro" id="IPR035965">
    <property type="entry name" value="PAS-like_dom_sf"/>
</dbReference>
<keyword evidence="3" id="KW-0597">Phosphoprotein</keyword>
<dbReference type="InterPro" id="IPR004358">
    <property type="entry name" value="Sig_transdc_His_kin-like_C"/>
</dbReference>
<evidence type="ECO:0000256" key="4">
    <source>
        <dbReference type="ARBA" id="ARBA00022777"/>
    </source>
</evidence>
<dbReference type="InterPro" id="IPR036097">
    <property type="entry name" value="HisK_dim/P_sf"/>
</dbReference>
<evidence type="ECO:0000313" key="9">
    <source>
        <dbReference type="EMBL" id="GCL34790.1"/>
    </source>
</evidence>
<dbReference type="SUPFAM" id="SSF47384">
    <property type="entry name" value="Homodimeric domain of signal transducing histidine kinase"/>
    <property type="match status" value="1"/>
</dbReference>
<dbReference type="NCBIfam" id="TIGR00229">
    <property type="entry name" value="sensory_box"/>
    <property type="match status" value="1"/>
</dbReference>
<dbReference type="CDD" id="cd00082">
    <property type="entry name" value="HisKA"/>
    <property type="match status" value="1"/>
</dbReference>
<dbReference type="EMBL" id="BJCD01000025">
    <property type="protein sequence ID" value="GCL34790.1"/>
    <property type="molecule type" value="Genomic_DNA"/>
</dbReference>
<evidence type="ECO:0000259" key="8">
    <source>
        <dbReference type="PROSITE" id="PS50112"/>
    </source>
</evidence>
<evidence type="ECO:0000256" key="3">
    <source>
        <dbReference type="ARBA" id="ARBA00022553"/>
    </source>
</evidence>
<feature type="domain" description="PAS" evidence="8">
    <location>
        <begin position="97"/>
        <end position="167"/>
    </location>
</feature>
<evidence type="ECO:0000256" key="6">
    <source>
        <dbReference type="SAM" id="Coils"/>
    </source>
</evidence>
<dbReference type="SMART" id="SM00387">
    <property type="entry name" value="HATPase_c"/>
    <property type="match status" value="1"/>
</dbReference>
<keyword evidence="4 9" id="KW-0418">Kinase</keyword>